<dbReference type="PANTHER" id="PTHR31566:SF0">
    <property type="entry name" value="CYTOCHROME C BIOGENESIS PROTEIN CCS1, CHLOROPLASTIC"/>
    <property type="match status" value="1"/>
</dbReference>
<dbReference type="PANTHER" id="PTHR31566">
    <property type="entry name" value="CYTOCHROME C BIOGENESIS PROTEIN CCS1, CHLOROPLASTIC"/>
    <property type="match status" value="1"/>
</dbReference>
<gene>
    <name evidence="8" type="ORF">FB389_1652</name>
</gene>
<dbReference type="EMBL" id="VFNV01000001">
    <property type="protein sequence ID" value="TQK76949.1"/>
    <property type="molecule type" value="Genomic_DNA"/>
</dbReference>
<feature type="transmembrane region" description="Helical" evidence="6">
    <location>
        <begin position="27"/>
        <end position="50"/>
    </location>
</feature>
<dbReference type="InterPro" id="IPR023494">
    <property type="entry name" value="Cyt_c_bgen_Ccs1/CcsB/ResB"/>
</dbReference>
<proteinExistence type="predicted"/>
<feature type="domain" description="ResB-like" evidence="7">
    <location>
        <begin position="30"/>
        <end position="501"/>
    </location>
</feature>
<dbReference type="Pfam" id="PF05140">
    <property type="entry name" value="ResB"/>
    <property type="match status" value="1"/>
</dbReference>
<keyword evidence="9" id="KW-1185">Reference proteome</keyword>
<keyword evidence="4 6" id="KW-1133">Transmembrane helix</keyword>
<reference evidence="8 9" key="1">
    <citation type="submission" date="2019-06" db="EMBL/GenBank/DDBJ databases">
        <title>Sequencing the genomes of 1000 actinobacteria strains.</title>
        <authorList>
            <person name="Klenk H.-P."/>
        </authorList>
    </citation>
    <scope>NUCLEOTIDE SEQUENCE [LARGE SCALE GENOMIC DNA]</scope>
    <source>
        <strain evidence="8 9">DSM 10596</strain>
    </source>
</reference>
<organism evidence="8 9">
    <name type="scientific">Rarobacter incanus</name>
    <dbReference type="NCBI Taxonomy" id="153494"/>
    <lineage>
        <taxon>Bacteria</taxon>
        <taxon>Bacillati</taxon>
        <taxon>Actinomycetota</taxon>
        <taxon>Actinomycetes</taxon>
        <taxon>Micrococcales</taxon>
        <taxon>Rarobacteraceae</taxon>
        <taxon>Rarobacter</taxon>
    </lineage>
</organism>
<evidence type="ECO:0000259" key="7">
    <source>
        <dbReference type="Pfam" id="PF05140"/>
    </source>
</evidence>
<evidence type="ECO:0000256" key="1">
    <source>
        <dbReference type="ARBA" id="ARBA00004141"/>
    </source>
</evidence>
<dbReference type="Proteomes" id="UP000316181">
    <property type="component" value="Unassembled WGS sequence"/>
</dbReference>
<evidence type="ECO:0000313" key="8">
    <source>
        <dbReference type="EMBL" id="TQK76949.1"/>
    </source>
</evidence>
<accession>A0A542SQQ9</accession>
<evidence type="ECO:0000256" key="6">
    <source>
        <dbReference type="SAM" id="Phobius"/>
    </source>
</evidence>
<keyword evidence="3" id="KW-0201">Cytochrome c-type biogenesis</keyword>
<evidence type="ECO:0000313" key="9">
    <source>
        <dbReference type="Proteomes" id="UP000316181"/>
    </source>
</evidence>
<evidence type="ECO:0000256" key="4">
    <source>
        <dbReference type="ARBA" id="ARBA00022989"/>
    </source>
</evidence>
<evidence type="ECO:0000256" key="3">
    <source>
        <dbReference type="ARBA" id="ARBA00022748"/>
    </source>
</evidence>
<comment type="caution">
    <text evidence="8">The sequence shown here is derived from an EMBL/GenBank/DDBJ whole genome shotgun (WGS) entry which is preliminary data.</text>
</comment>
<comment type="subcellular location">
    <subcellularLocation>
        <location evidence="1">Membrane</location>
        <topology evidence="1">Multi-pass membrane protein</topology>
    </subcellularLocation>
</comment>
<sequence>MSAKESGRNVVAGIGVRGWLRFIWRQLTSMSVALMLLMLLAIAAIPGSVIPQKMSNPQGYARYIEANPDRVAWMEKLQLFDVYTSVWFSAVYILLFVSLIGCILPRIRVHYRALRNPPPRAPKNLLRLPAHAQASGVTRDDEEMRRRAVGWLRRSKRYRVICDDEPGGALVVRAERGYARETGNLIFHIALVGLLVSVAIGQLYHYRGQVILVQGRGFANAQVDYDSFSAGSAFDPASMCPFRMTLDQFDAKFRVSDAQAQDFTAHVTIDDNATSSKEQIKVNHPLIIGGAKIYLQGNGYAPEVEVKDADGEVAFAGAVPFIAQDNVYTSLGTIKVPDVTSGDQIGLVGYLLPSAEQSESGAWKSVYPDLLDPVLVLTVWRGDLGLDNGIPQNVYELDTDNMTQVAKDGKVVTLVVRPGETVDLPDDLGSFTFNGVKRYVALDLRHDPSLTMVLIASIAAVIGLAMSLFIPRRRMWVRIAGAVASVGGLAKTEDENLQREVRSLAEYIAAPDKAPPVGPGQAIQEGKAE</sequence>
<dbReference type="InterPro" id="IPR007816">
    <property type="entry name" value="ResB-like_domain"/>
</dbReference>
<dbReference type="GO" id="GO:0016020">
    <property type="term" value="C:membrane"/>
    <property type="evidence" value="ECO:0007669"/>
    <property type="project" value="UniProtKB-SubCell"/>
</dbReference>
<keyword evidence="5 6" id="KW-0472">Membrane</keyword>
<protein>
    <submittedName>
        <fullName evidence="8">Cytochrome c biogenesis protein</fullName>
    </submittedName>
</protein>
<evidence type="ECO:0000256" key="2">
    <source>
        <dbReference type="ARBA" id="ARBA00022692"/>
    </source>
</evidence>
<name>A0A542SQQ9_9MICO</name>
<dbReference type="AlphaFoldDB" id="A0A542SQQ9"/>
<keyword evidence="2 6" id="KW-0812">Transmembrane</keyword>
<feature type="transmembrane region" description="Helical" evidence="6">
    <location>
        <begin position="86"/>
        <end position="105"/>
    </location>
</feature>
<feature type="transmembrane region" description="Helical" evidence="6">
    <location>
        <begin position="450"/>
        <end position="470"/>
    </location>
</feature>
<feature type="transmembrane region" description="Helical" evidence="6">
    <location>
        <begin position="185"/>
        <end position="204"/>
    </location>
</feature>
<evidence type="ECO:0000256" key="5">
    <source>
        <dbReference type="ARBA" id="ARBA00023136"/>
    </source>
</evidence>
<dbReference type="GO" id="GO:0017004">
    <property type="term" value="P:cytochrome complex assembly"/>
    <property type="evidence" value="ECO:0007669"/>
    <property type="project" value="UniProtKB-KW"/>
</dbReference>
<dbReference type="RefSeq" id="WP_246043591.1">
    <property type="nucleotide sequence ID" value="NZ_BAAATB010000004.1"/>
</dbReference>